<gene>
    <name evidence="2" type="ORF">BSF38_04586</name>
</gene>
<evidence type="ECO:0000256" key="1">
    <source>
        <dbReference type="SAM" id="Phobius"/>
    </source>
</evidence>
<evidence type="ECO:0000313" key="2">
    <source>
        <dbReference type="EMBL" id="APW63028.1"/>
    </source>
</evidence>
<proteinExistence type="predicted"/>
<protein>
    <submittedName>
        <fullName evidence="2">Uncharacterized protein</fullName>
    </submittedName>
</protein>
<accession>A0A1U7CVV4</accession>
<dbReference type="Proteomes" id="UP000186309">
    <property type="component" value="Chromosome"/>
</dbReference>
<organism evidence="2 3">
    <name type="scientific">Paludisphaera borealis</name>
    <dbReference type="NCBI Taxonomy" id="1387353"/>
    <lineage>
        <taxon>Bacteria</taxon>
        <taxon>Pseudomonadati</taxon>
        <taxon>Planctomycetota</taxon>
        <taxon>Planctomycetia</taxon>
        <taxon>Isosphaerales</taxon>
        <taxon>Isosphaeraceae</taxon>
        <taxon>Paludisphaera</taxon>
    </lineage>
</organism>
<feature type="transmembrane region" description="Helical" evidence="1">
    <location>
        <begin position="53"/>
        <end position="76"/>
    </location>
</feature>
<dbReference type="KEGG" id="pbor:BSF38_04586"/>
<dbReference type="RefSeq" id="WP_145952282.1">
    <property type="nucleotide sequence ID" value="NZ_CP019082.1"/>
</dbReference>
<dbReference type="AlphaFoldDB" id="A0A1U7CVV4"/>
<reference evidence="3" key="1">
    <citation type="submission" date="2016-12" db="EMBL/GenBank/DDBJ databases">
        <title>Comparative genomics of four Isosphaeraceae planctomycetes: a common pool of plasmids and glycoside hydrolase genes.</title>
        <authorList>
            <person name="Ivanova A."/>
        </authorList>
    </citation>
    <scope>NUCLEOTIDE SEQUENCE [LARGE SCALE GENOMIC DNA]</scope>
    <source>
        <strain evidence="3">PX4</strain>
    </source>
</reference>
<evidence type="ECO:0000313" key="3">
    <source>
        <dbReference type="Proteomes" id="UP000186309"/>
    </source>
</evidence>
<keyword evidence="1" id="KW-0472">Membrane</keyword>
<dbReference type="OrthoDB" id="9928649at2"/>
<keyword evidence="1" id="KW-0812">Transmembrane</keyword>
<name>A0A1U7CVV4_9BACT</name>
<keyword evidence="1" id="KW-1133">Transmembrane helix</keyword>
<sequence length="80" mass="8302">MTTSAAVARPGRATKVLAVLSVAGFWALPFSPMVAIAAVGMTEGTEGWARKTAVAGAVWCTMYTTALAALIAWVYLQIPS</sequence>
<dbReference type="EMBL" id="CP019082">
    <property type="protein sequence ID" value="APW63028.1"/>
    <property type="molecule type" value="Genomic_DNA"/>
</dbReference>
<keyword evidence="3" id="KW-1185">Reference proteome</keyword>